<keyword evidence="1" id="KW-0812">Transmembrane</keyword>
<reference evidence="3" key="5">
    <citation type="submission" date="2015-06" db="UniProtKB">
        <authorList>
            <consortium name="EnsemblFungi"/>
        </authorList>
    </citation>
    <scope>IDENTIFICATION</scope>
    <source>
        <strain evidence="3">ATCC 64411</strain>
    </source>
</reference>
<organism evidence="3 4">
    <name type="scientific">Magnaporthiopsis poae (strain ATCC 64411 / 73-15)</name>
    <name type="common">Kentucky bluegrass fungus</name>
    <name type="synonym">Magnaporthe poae</name>
    <dbReference type="NCBI Taxonomy" id="644358"/>
    <lineage>
        <taxon>Eukaryota</taxon>
        <taxon>Fungi</taxon>
        <taxon>Dikarya</taxon>
        <taxon>Ascomycota</taxon>
        <taxon>Pezizomycotina</taxon>
        <taxon>Sordariomycetes</taxon>
        <taxon>Sordariomycetidae</taxon>
        <taxon>Magnaporthales</taxon>
        <taxon>Magnaporthaceae</taxon>
        <taxon>Magnaporthiopsis</taxon>
    </lineage>
</organism>
<keyword evidence="4" id="KW-1185">Reference proteome</keyword>
<dbReference type="Proteomes" id="UP000011715">
    <property type="component" value="Unassembled WGS sequence"/>
</dbReference>
<accession>A0A0C4EB81</accession>
<proteinExistence type="predicted"/>
<reference evidence="2" key="3">
    <citation type="submission" date="2011-03" db="EMBL/GenBank/DDBJ databases">
        <title>Annotation of Magnaporthe poae ATCC 64411.</title>
        <authorList>
            <person name="Ma L.-J."/>
            <person name="Dead R."/>
            <person name="Young S.K."/>
            <person name="Zeng Q."/>
            <person name="Gargeya S."/>
            <person name="Fitzgerald M."/>
            <person name="Haas B."/>
            <person name="Abouelleil A."/>
            <person name="Alvarado L."/>
            <person name="Arachchi H.M."/>
            <person name="Berlin A."/>
            <person name="Brown A."/>
            <person name="Chapman S.B."/>
            <person name="Chen Z."/>
            <person name="Dunbar C."/>
            <person name="Freedman E."/>
            <person name="Gearin G."/>
            <person name="Gellesch M."/>
            <person name="Goldberg J."/>
            <person name="Griggs A."/>
            <person name="Gujja S."/>
            <person name="Heiman D."/>
            <person name="Howarth C."/>
            <person name="Larson L."/>
            <person name="Lui A."/>
            <person name="MacDonald P.J.P."/>
            <person name="Mehta T."/>
            <person name="Montmayeur A."/>
            <person name="Murphy C."/>
            <person name="Neiman D."/>
            <person name="Pearson M."/>
            <person name="Priest M."/>
            <person name="Roberts A."/>
            <person name="Saif S."/>
            <person name="Shea T."/>
            <person name="Shenoy N."/>
            <person name="Sisk P."/>
            <person name="Stolte C."/>
            <person name="Sykes S."/>
            <person name="Yandava C."/>
            <person name="Wortman J."/>
            <person name="Nusbaum C."/>
            <person name="Birren B."/>
        </authorList>
    </citation>
    <scope>NUCLEOTIDE SEQUENCE</scope>
    <source>
        <strain evidence="2">ATCC 64411</strain>
    </source>
</reference>
<keyword evidence="1" id="KW-1133">Transmembrane helix</keyword>
<evidence type="ECO:0000313" key="3">
    <source>
        <dbReference type="EnsemblFungi" id="MAPG_09928T0"/>
    </source>
</evidence>
<feature type="transmembrane region" description="Helical" evidence="1">
    <location>
        <begin position="110"/>
        <end position="133"/>
    </location>
</feature>
<reference evidence="4" key="2">
    <citation type="submission" date="2010-05" db="EMBL/GenBank/DDBJ databases">
        <title>The genome sequence of Magnaporthe poae strain ATCC 64411.</title>
        <authorList>
            <person name="Ma L.-J."/>
            <person name="Dead R."/>
            <person name="Young S."/>
            <person name="Zeng Q."/>
            <person name="Koehrsen M."/>
            <person name="Alvarado L."/>
            <person name="Berlin A."/>
            <person name="Chapman S.B."/>
            <person name="Chen Z."/>
            <person name="Freedman E."/>
            <person name="Gellesch M."/>
            <person name="Goldberg J."/>
            <person name="Griggs A."/>
            <person name="Gujja S."/>
            <person name="Heilman E.R."/>
            <person name="Heiman D."/>
            <person name="Hepburn T."/>
            <person name="Howarth C."/>
            <person name="Jen D."/>
            <person name="Larson L."/>
            <person name="Mehta T."/>
            <person name="Neiman D."/>
            <person name="Pearson M."/>
            <person name="Roberts A."/>
            <person name="Saif S."/>
            <person name="Shea T."/>
            <person name="Shenoy N."/>
            <person name="Sisk P."/>
            <person name="Stolte C."/>
            <person name="Sykes S."/>
            <person name="Walk T."/>
            <person name="White J."/>
            <person name="Yandava C."/>
            <person name="Haas B."/>
            <person name="Nusbaum C."/>
            <person name="Birren B."/>
        </authorList>
    </citation>
    <scope>NUCLEOTIDE SEQUENCE [LARGE SCALE GENOMIC DNA]</scope>
    <source>
        <strain evidence="4">ATCC 64411 / 73-15</strain>
    </source>
</reference>
<dbReference type="EnsemblFungi" id="MAPG_09928T0">
    <property type="protein sequence ID" value="MAPG_09928T0"/>
    <property type="gene ID" value="MAPG_09928"/>
</dbReference>
<dbReference type="EMBL" id="GL876977">
    <property type="protein sequence ID" value="KLU91408.1"/>
    <property type="molecule type" value="Genomic_DNA"/>
</dbReference>
<protein>
    <submittedName>
        <fullName evidence="2 3">Uncharacterized protein</fullName>
    </submittedName>
</protein>
<gene>
    <name evidence="2" type="ORF">MAPG_09928</name>
</gene>
<keyword evidence="1" id="KW-0472">Membrane</keyword>
<reference evidence="2" key="1">
    <citation type="submission" date="2010-05" db="EMBL/GenBank/DDBJ databases">
        <title>The Genome Sequence of Magnaporthe poae strain ATCC 64411.</title>
        <authorList>
            <consortium name="The Broad Institute Genome Sequencing Platform"/>
            <consortium name="Broad Institute Genome Sequencing Center for Infectious Disease"/>
            <person name="Ma L.-J."/>
            <person name="Dead R."/>
            <person name="Young S."/>
            <person name="Zeng Q."/>
            <person name="Koehrsen M."/>
            <person name="Alvarado L."/>
            <person name="Berlin A."/>
            <person name="Chapman S.B."/>
            <person name="Chen Z."/>
            <person name="Freedman E."/>
            <person name="Gellesch M."/>
            <person name="Goldberg J."/>
            <person name="Griggs A."/>
            <person name="Gujja S."/>
            <person name="Heilman E.R."/>
            <person name="Heiman D."/>
            <person name="Hepburn T."/>
            <person name="Howarth C."/>
            <person name="Jen D."/>
            <person name="Larson L."/>
            <person name="Mehta T."/>
            <person name="Neiman D."/>
            <person name="Pearson M."/>
            <person name="Roberts A."/>
            <person name="Saif S."/>
            <person name="Shea T."/>
            <person name="Shenoy N."/>
            <person name="Sisk P."/>
            <person name="Stolte C."/>
            <person name="Sykes S."/>
            <person name="Walk T."/>
            <person name="White J."/>
            <person name="Yandava C."/>
            <person name="Haas B."/>
            <person name="Nusbaum C."/>
            <person name="Birren B."/>
        </authorList>
    </citation>
    <scope>NUCLEOTIDE SEQUENCE</scope>
    <source>
        <strain evidence="2">ATCC 64411</strain>
    </source>
</reference>
<evidence type="ECO:0000256" key="1">
    <source>
        <dbReference type="SAM" id="Phobius"/>
    </source>
</evidence>
<evidence type="ECO:0000313" key="2">
    <source>
        <dbReference type="EMBL" id="KLU91408.1"/>
    </source>
</evidence>
<dbReference type="AlphaFoldDB" id="A0A0C4EB81"/>
<reference evidence="3" key="4">
    <citation type="journal article" date="2015" name="G3 (Bethesda)">
        <title>Genome sequences of three phytopathogenic species of the Magnaporthaceae family of fungi.</title>
        <authorList>
            <person name="Okagaki L.H."/>
            <person name="Nunes C.C."/>
            <person name="Sailsbery J."/>
            <person name="Clay B."/>
            <person name="Brown D."/>
            <person name="John T."/>
            <person name="Oh Y."/>
            <person name="Young N."/>
            <person name="Fitzgerald M."/>
            <person name="Haas B.J."/>
            <person name="Zeng Q."/>
            <person name="Young S."/>
            <person name="Adiconis X."/>
            <person name="Fan L."/>
            <person name="Levin J.Z."/>
            <person name="Mitchell T.K."/>
            <person name="Okubara P.A."/>
            <person name="Farman M.L."/>
            <person name="Kohn L.M."/>
            <person name="Birren B."/>
            <person name="Ma L.-J."/>
            <person name="Dean R.A."/>
        </authorList>
    </citation>
    <scope>NUCLEOTIDE SEQUENCE</scope>
    <source>
        <strain evidence="3">ATCC 64411 / 73-15</strain>
    </source>
</reference>
<sequence length="157" mass="16934">MCLLTRPVRGWDSPRQTSLERRGVCIPFKCATCVATINWNFPTAAKSNRSQSRLGLGNVVAGLPGEEFHRASRLAGSCREESLLIVLRKNDASTLMPFGAGPVSILGVNLLVQLLACAFVGGSSLFALGSFLAQFPLRSPQKVAVDSKDQAQKMTKR</sequence>
<name>A0A0C4EB81_MAGP6</name>
<dbReference type="EMBL" id="ADBL01002554">
    <property type="status" value="NOT_ANNOTATED_CDS"/>
    <property type="molecule type" value="Genomic_DNA"/>
</dbReference>
<dbReference type="VEuPathDB" id="FungiDB:MAPG_09928"/>
<evidence type="ECO:0000313" key="4">
    <source>
        <dbReference type="Proteomes" id="UP000011715"/>
    </source>
</evidence>